<dbReference type="SUPFAM" id="SSF159709">
    <property type="entry name" value="PhnH-like"/>
    <property type="match status" value="1"/>
</dbReference>
<sequence>MSRTEIALHDAFRATLTALSRPGLALAVPGAADAAAAARLVVDAVWEPDAPPVVITGAPGPGALAALPVGTEEEPELGATVLVVVGAGTATTRARLAGPGVDGELVTDLPLAAGTLAERAAACADWPRGIDLLLVGPGPRIVGLPRTTRVSVLAAG</sequence>
<reference evidence="1" key="1">
    <citation type="submission" date="2020-12" db="EMBL/GenBank/DDBJ databases">
        <title>Genomic characterization of non-nitrogen-fixing Frankia strains.</title>
        <authorList>
            <person name="Carlos-Shanley C."/>
            <person name="Guerra T."/>
            <person name="Hahn D."/>
        </authorList>
    </citation>
    <scope>NUCLEOTIDE SEQUENCE</scope>
    <source>
        <strain evidence="1">CN6</strain>
    </source>
</reference>
<evidence type="ECO:0000313" key="1">
    <source>
        <dbReference type="EMBL" id="MBL7631708.1"/>
    </source>
</evidence>
<accession>A0A937US20</accession>
<dbReference type="RefSeq" id="WP_203004320.1">
    <property type="nucleotide sequence ID" value="NZ_JADWYU010000125.1"/>
</dbReference>
<gene>
    <name evidence="1" type="ORF">I7412_32025</name>
</gene>
<protein>
    <submittedName>
        <fullName evidence="1">Phosphonate C-P lyase system protein PhnH</fullName>
    </submittedName>
</protein>
<dbReference type="Proteomes" id="UP000604475">
    <property type="component" value="Unassembled WGS sequence"/>
</dbReference>
<keyword evidence="1" id="KW-0456">Lyase</keyword>
<organism evidence="1 2">
    <name type="scientific">Frankia nepalensis</name>
    <dbReference type="NCBI Taxonomy" id="1836974"/>
    <lineage>
        <taxon>Bacteria</taxon>
        <taxon>Bacillati</taxon>
        <taxon>Actinomycetota</taxon>
        <taxon>Actinomycetes</taxon>
        <taxon>Frankiales</taxon>
        <taxon>Frankiaceae</taxon>
        <taxon>Frankia</taxon>
    </lineage>
</organism>
<dbReference type="InterPro" id="IPR038058">
    <property type="entry name" value="PhnH-like_sp"/>
</dbReference>
<comment type="caution">
    <text evidence="1">The sequence shown here is derived from an EMBL/GenBank/DDBJ whole genome shotgun (WGS) entry which is preliminary data.</text>
</comment>
<dbReference type="Gene3D" id="3.40.50.11310">
    <property type="entry name" value="Bacterial phosphonate metabolism protein PhnH"/>
    <property type="match status" value="1"/>
</dbReference>
<dbReference type="EMBL" id="JAEACQ010000282">
    <property type="protein sequence ID" value="MBL7631708.1"/>
    <property type="molecule type" value="Genomic_DNA"/>
</dbReference>
<evidence type="ECO:0000313" key="2">
    <source>
        <dbReference type="Proteomes" id="UP000604475"/>
    </source>
</evidence>
<dbReference type="Pfam" id="PF05845">
    <property type="entry name" value="PhnH"/>
    <property type="match status" value="1"/>
</dbReference>
<dbReference type="GO" id="GO:0016829">
    <property type="term" value="F:lyase activity"/>
    <property type="evidence" value="ECO:0007669"/>
    <property type="project" value="UniProtKB-KW"/>
</dbReference>
<keyword evidence="2" id="KW-1185">Reference proteome</keyword>
<dbReference type="InterPro" id="IPR008772">
    <property type="entry name" value="Phosphonate_metab_PhnH"/>
</dbReference>
<dbReference type="GO" id="GO:0019634">
    <property type="term" value="P:organic phosphonate metabolic process"/>
    <property type="evidence" value="ECO:0007669"/>
    <property type="project" value="InterPro"/>
</dbReference>
<dbReference type="AlphaFoldDB" id="A0A937US20"/>
<proteinExistence type="predicted"/>
<name>A0A937US20_9ACTN</name>